<dbReference type="Pfam" id="PF04092">
    <property type="entry name" value="SAG"/>
    <property type="match status" value="2"/>
</dbReference>
<dbReference type="SUPFAM" id="SSF74877">
    <property type="entry name" value="Major surface antigen p30, SAG1"/>
    <property type="match status" value="1"/>
</dbReference>
<dbReference type="InterPro" id="IPR007226">
    <property type="entry name" value="SRS_dom"/>
</dbReference>
<dbReference type="KEGG" id="bbes:BESB_038360"/>
<dbReference type="OrthoDB" id="10456022at2759"/>
<dbReference type="GO" id="GO:0016020">
    <property type="term" value="C:membrane"/>
    <property type="evidence" value="ECO:0007669"/>
    <property type="project" value="InterPro"/>
</dbReference>
<proteinExistence type="predicted"/>
<reference evidence="4 5" key="1">
    <citation type="submission" date="2017-09" db="EMBL/GenBank/DDBJ databases">
        <title>Genome sequencing of Besnoitia besnoiti strain Bb-Ger1.</title>
        <authorList>
            <person name="Schares G."/>
            <person name="Venepally P."/>
            <person name="Lorenzi H.A."/>
        </authorList>
    </citation>
    <scope>NUCLEOTIDE SEQUENCE [LARGE SCALE GENOMIC DNA]</scope>
    <source>
        <strain evidence="4 5">Bb-Ger1</strain>
    </source>
</reference>
<feature type="chain" id="PRO_5013309991" description="SRS domain-containing protein" evidence="2">
    <location>
        <begin position="23"/>
        <end position="325"/>
    </location>
</feature>
<dbReference type="Proteomes" id="UP000224006">
    <property type="component" value="Chromosome II"/>
</dbReference>
<dbReference type="GeneID" id="40308817"/>
<evidence type="ECO:0000259" key="3">
    <source>
        <dbReference type="Pfam" id="PF04092"/>
    </source>
</evidence>
<keyword evidence="2" id="KW-0732">Signal</keyword>
<name>A0A2A9MFV7_BESBE</name>
<dbReference type="InterPro" id="IPR036755">
    <property type="entry name" value="SRS_dom_sf"/>
</dbReference>
<dbReference type="AlphaFoldDB" id="A0A2A9MFV7"/>
<protein>
    <recommendedName>
        <fullName evidence="3">SRS domain-containing protein</fullName>
    </recommendedName>
</protein>
<feature type="domain" description="SRS" evidence="3">
    <location>
        <begin position="185"/>
        <end position="273"/>
    </location>
</feature>
<evidence type="ECO:0000313" key="4">
    <source>
        <dbReference type="EMBL" id="PFH37378.1"/>
    </source>
</evidence>
<comment type="caution">
    <text evidence="4">The sequence shown here is derived from an EMBL/GenBank/DDBJ whole genome shotgun (WGS) entry which is preliminary data.</text>
</comment>
<evidence type="ECO:0000313" key="5">
    <source>
        <dbReference type="Proteomes" id="UP000224006"/>
    </source>
</evidence>
<gene>
    <name evidence="4" type="ORF">BESB_038360</name>
</gene>
<evidence type="ECO:0000256" key="1">
    <source>
        <dbReference type="SAM" id="MobiDB-lite"/>
    </source>
</evidence>
<sequence>MVGIPVAFTGLCLLTGTAVTLGNPTEVNDVGALCRDGRLALPMPLDQETLAFKCGTKFGHLNPSAPTEVYEGESASKDAQKQLKQVITEATLTLDSPGEGDKTLTVPNKHRPKHEVKLTYVCQKDAVEKELAADVDDVSTGNTDHKQCAVTITVHGTAPSEGEAQKPSAPSEEEQTDPPSSNGVHTCTPEKATEISVSEPKSEVKMKCSDNRKFNPAKKSEAFDAECKNVKTLSTFVPGAERTDAGDIHTLSIPSLPEGAEARTLCYQCEPVTSLGGTIADKGCQFRITVKAAEASGSVVGVSPGSAAVLLWVVGAVFVGAMNAD</sequence>
<dbReference type="EMBL" id="NWUJ01000002">
    <property type="protein sequence ID" value="PFH37378.1"/>
    <property type="molecule type" value="Genomic_DNA"/>
</dbReference>
<dbReference type="RefSeq" id="XP_029221387.1">
    <property type="nucleotide sequence ID" value="XM_029362422.1"/>
</dbReference>
<dbReference type="VEuPathDB" id="ToxoDB:BESB_038360"/>
<dbReference type="Gene3D" id="2.60.40.1320">
    <property type="entry name" value="SRS domain"/>
    <property type="match status" value="2"/>
</dbReference>
<organism evidence="4 5">
    <name type="scientific">Besnoitia besnoiti</name>
    <name type="common">Apicomplexan protozoan</name>
    <dbReference type="NCBI Taxonomy" id="94643"/>
    <lineage>
        <taxon>Eukaryota</taxon>
        <taxon>Sar</taxon>
        <taxon>Alveolata</taxon>
        <taxon>Apicomplexa</taxon>
        <taxon>Conoidasida</taxon>
        <taxon>Coccidia</taxon>
        <taxon>Eucoccidiorida</taxon>
        <taxon>Eimeriorina</taxon>
        <taxon>Sarcocystidae</taxon>
        <taxon>Besnoitia</taxon>
    </lineage>
</organism>
<feature type="signal peptide" evidence="2">
    <location>
        <begin position="1"/>
        <end position="22"/>
    </location>
</feature>
<accession>A0A2A9MFV7</accession>
<feature type="region of interest" description="Disordered" evidence="1">
    <location>
        <begin position="155"/>
        <end position="199"/>
    </location>
</feature>
<keyword evidence="5" id="KW-1185">Reference proteome</keyword>
<feature type="domain" description="SRS" evidence="3">
    <location>
        <begin position="41"/>
        <end position="154"/>
    </location>
</feature>
<evidence type="ECO:0000256" key="2">
    <source>
        <dbReference type="SAM" id="SignalP"/>
    </source>
</evidence>